<dbReference type="GO" id="GO:0005737">
    <property type="term" value="C:cytoplasm"/>
    <property type="evidence" value="ECO:0007669"/>
    <property type="project" value="TreeGrafter"/>
</dbReference>
<comment type="function">
    <text evidence="1 9">Adds a myristoyl group to the N-terminal glycine residue of certain cellular proteins.</text>
</comment>
<comment type="subunit">
    <text evidence="3">Monomer.</text>
</comment>
<protein>
    <recommendedName>
        <fullName evidence="5 9">Glycylpeptide N-tetradecanoyltransferase</fullName>
        <ecNumber evidence="4 9">2.3.1.97</ecNumber>
    </recommendedName>
</protein>
<dbReference type="OrthoDB" id="60315at2759"/>
<evidence type="ECO:0000256" key="7">
    <source>
        <dbReference type="ARBA" id="ARBA00023315"/>
    </source>
</evidence>
<dbReference type="FunFam" id="3.40.630.30:FF:000042">
    <property type="entry name" value="Glycylpeptide N-tetradecanoyltransferase"/>
    <property type="match status" value="1"/>
</dbReference>
<dbReference type="Pfam" id="PF01233">
    <property type="entry name" value="NMT"/>
    <property type="match status" value="1"/>
</dbReference>
<accession>A0A9W9S364</accession>
<name>A0A9W9S364_9EURO</name>
<feature type="domain" description="Glycylpeptide N-tetradecanoyltransferase C-terminal" evidence="13">
    <location>
        <begin position="252"/>
        <end position="451"/>
    </location>
</feature>
<dbReference type="InterPro" id="IPR022677">
    <property type="entry name" value="NMT_C"/>
</dbReference>
<evidence type="ECO:0000256" key="3">
    <source>
        <dbReference type="ARBA" id="ARBA00011245"/>
    </source>
</evidence>
<dbReference type="EMBL" id="JAPZBS010000005">
    <property type="protein sequence ID" value="KAJ5371227.1"/>
    <property type="molecule type" value="Genomic_DNA"/>
</dbReference>
<dbReference type="PROSITE" id="PS00975">
    <property type="entry name" value="NMT_1"/>
    <property type="match status" value="1"/>
</dbReference>
<sequence length="467" mass="53427">MEESNTTQNHLLSSNDPSLTKSSLNLDKATVSELFTKLRTAERPSDNGRGPKNVESYKFWKTQPVPQFNENGGKSSGGPIKMINLDEVPKDPYPLLDGFEWGTIDPGDEKEVGELYELLSNHYVEDNDSTFRLNYSPVFLRWALTSPGWQKQWHIGVRASASQKLVAFISGSPANIKIHAQMMKVTEINFLCIHKRLRSKRLAPLLIREITRRCYLQGIYQAIYTAAAILPTPVASCRYYHRPLNWLKLYESGFSHLPANSTKARQIAKYHLPSTTQTSGLRPMEVDDLGAVHELLERYLQRFDISPTFSINELRHWLFFEADQPKEAASKRVVWVYVVEHLETRKITDFVSFYSIESTALSHSQHNVIRTAYLYYYASTESTQNLQQRLQGLINDALILAKKARFDVFNALRLQDNDLFLEKLRFGPGDGQLNYYLFNYRVDPVANEDDSDCLVSQRPGGMGVIML</sequence>
<keyword evidence="6 9" id="KW-0808">Transferase</keyword>
<comment type="caution">
    <text evidence="14">The sequence shown here is derived from an EMBL/GenBank/DDBJ whole genome shotgun (WGS) entry which is preliminary data.</text>
</comment>
<dbReference type="Pfam" id="PF02799">
    <property type="entry name" value="NMT_C"/>
    <property type="match status" value="1"/>
</dbReference>
<reference evidence="14" key="1">
    <citation type="submission" date="2022-11" db="EMBL/GenBank/DDBJ databases">
        <authorList>
            <person name="Petersen C."/>
        </authorList>
    </citation>
    <scope>NUCLEOTIDE SEQUENCE</scope>
    <source>
        <strain evidence="14">IBT 29864</strain>
    </source>
</reference>
<dbReference type="RefSeq" id="XP_056555661.1">
    <property type="nucleotide sequence ID" value="XM_056700248.1"/>
</dbReference>
<evidence type="ECO:0000259" key="12">
    <source>
        <dbReference type="Pfam" id="PF01233"/>
    </source>
</evidence>
<evidence type="ECO:0000256" key="8">
    <source>
        <dbReference type="ARBA" id="ARBA00048276"/>
    </source>
</evidence>
<dbReference type="InterPro" id="IPR022676">
    <property type="entry name" value="NMT_N"/>
</dbReference>
<evidence type="ECO:0000313" key="14">
    <source>
        <dbReference type="EMBL" id="KAJ5371227.1"/>
    </source>
</evidence>
<dbReference type="InterPro" id="IPR022678">
    <property type="entry name" value="NMT_CS"/>
</dbReference>
<dbReference type="EC" id="2.3.1.97" evidence="4 9"/>
<comment type="similarity">
    <text evidence="2 10">Belongs to the NMT family.</text>
</comment>
<dbReference type="GeneID" id="81439427"/>
<evidence type="ECO:0000259" key="13">
    <source>
        <dbReference type="Pfam" id="PF02799"/>
    </source>
</evidence>
<dbReference type="AlphaFoldDB" id="A0A9W9S364"/>
<comment type="catalytic activity">
    <reaction evidence="8 9">
        <text>N-terminal glycyl-[protein] + tetradecanoyl-CoA = N-tetradecanoylglycyl-[protein] + CoA + H(+)</text>
        <dbReference type="Rhea" id="RHEA:15521"/>
        <dbReference type="Rhea" id="RHEA-COMP:12666"/>
        <dbReference type="Rhea" id="RHEA-COMP:12667"/>
        <dbReference type="ChEBI" id="CHEBI:15378"/>
        <dbReference type="ChEBI" id="CHEBI:57287"/>
        <dbReference type="ChEBI" id="CHEBI:57385"/>
        <dbReference type="ChEBI" id="CHEBI:64723"/>
        <dbReference type="ChEBI" id="CHEBI:133050"/>
        <dbReference type="EC" id="2.3.1.97"/>
    </reaction>
</comment>
<dbReference type="Proteomes" id="UP001147782">
    <property type="component" value="Unassembled WGS sequence"/>
</dbReference>
<feature type="region of interest" description="Disordered" evidence="11">
    <location>
        <begin position="1"/>
        <end position="24"/>
    </location>
</feature>
<dbReference type="PIRSF" id="PIRSF015892">
    <property type="entry name" value="N-myristl_transf"/>
    <property type="match status" value="1"/>
</dbReference>
<keyword evidence="7 9" id="KW-0012">Acyltransferase</keyword>
<evidence type="ECO:0000256" key="5">
    <source>
        <dbReference type="ARBA" id="ARBA00022240"/>
    </source>
</evidence>
<evidence type="ECO:0000256" key="1">
    <source>
        <dbReference type="ARBA" id="ARBA00003900"/>
    </source>
</evidence>
<evidence type="ECO:0000256" key="6">
    <source>
        <dbReference type="ARBA" id="ARBA00022679"/>
    </source>
</evidence>
<evidence type="ECO:0000256" key="4">
    <source>
        <dbReference type="ARBA" id="ARBA00012923"/>
    </source>
</evidence>
<evidence type="ECO:0000256" key="9">
    <source>
        <dbReference type="RuleBase" id="RU000586"/>
    </source>
</evidence>
<evidence type="ECO:0000313" key="15">
    <source>
        <dbReference type="Proteomes" id="UP001147782"/>
    </source>
</evidence>
<dbReference type="InterPro" id="IPR000903">
    <property type="entry name" value="NMT"/>
</dbReference>
<dbReference type="GO" id="GO:0004379">
    <property type="term" value="F:glycylpeptide N-tetradecanoyltransferase activity"/>
    <property type="evidence" value="ECO:0007669"/>
    <property type="project" value="UniProtKB-EC"/>
</dbReference>
<keyword evidence="15" id="KW-1185">Reference proteome</keyword>
<evidence type="ECO:0000256" key="11">
    <source>
        <dbReference type="SAM" id="MobiDB-lite"/>
    </source>
</evidence>
<proteinExistence type="inferred from homology"/>
<dbReference type="PANTHER" id="PTHR11377">
    <property type="entry name" value="N-MYRISTOYL TRANSFERASE"/>
    <property type="match status" value="1"/>
</dbReference>
<gene>
    <name evidence="14" type="ORF">N7496_007319</name>
</gene>
<dbReference type="InterPro" id="IPR016181">
    <property type="entry name" value="Acyl_CoA_acyltransferase"/>
</dbReference>
<dbReference type="SUPFAM" id="SSF55729">
    <property type="entry name" value="Acyl-CoA N-acyltransferases (Nat)"/>
    <property type="match status" value="2"/>
</dbReference>
<dbReference type="PANTHER" id="PTHR11377:SF5">
    <property type="entry name" value="GLYCYLPEPTIDE N-TETRADECANOYLTRANSFERASE"/>
    <property type="match status" value="1"/>
</dbReference>
<evidence type="ECO:0000256" key="10">
    <source>
        <dbReference type="RuleBase" id="RU004178"/>
    </source>
</evidence>
<evidence type="ECO:0000256" key="2">
    <source>
        <dbReference type="ARBA" id="ARBA00009469"/>
    </source>
</evidence>
<dbReference type="Gene3D" id="3.40.630.30">
    <property type="match status" value="2"/>
</dbReference>
<feature type="domain" description="Glycylpeptide N-tetradecanoyltransferase N-terminal" evidence="12">
    <location>
        <begin position="83"/>
        <end position="237"/>
    </location>
</feature>
<reference evidence="14" key="2">
    <citation type="journal article" date="2023" name="IMA Fungus">
        <title>Comparative genomic study of the Penicillium genus elucidates a diverse pangenome and 15 lateral gene transfer events.</title>
        <authorList>
            <person name="Petersen C."/>
            <person name="Sorensen T."/>
            <person name="Nielsen M.R."/>
            <person name="Sondergaard T.E."/>
            <person name="Sorensen J.L."/>
            <person name="Fitzpatrick D.A."/>
            <person name="Frisvad J.C."/>
            <person name="Nielsen K.L."/>
        </authorList>
    </citation>
    <scope>NUCLEOTIDE SEQUENCE</scope>
    <source>
        <strain evidence="14">IBT 29864</strain>
    </source>
</reference>
<organism evidence="14 15">
    <name type="scientific">Penicillium cataractarum</name>
    <dbReference type="NCBI Taxonomy" id="2100454"/>
    <lineage>
        <taxon>Eukaryota</taxon>
        <taxon>Fungi</taxon>
        <taxon>Dikarya</taxon>
        <taxon>Ascomycota</taxon>
        <taxon>Pezizomycotina</taxon>
        <taxon>Eurotiomycetes</taxon>
        <taxon>Eurotiomycetidae</taxon>
        <taxon>Eurotiales</taxon>
        <taxon>Aspergillaceae</taxon>
        <taxon>Penicillium</taxon>
    </lineage>
</organism>